<evidence type="ECO:0000256" key="5">
    <source>
        <dbReference type="ARBA" id="ARBA00022842"/>
    </source>
</evidence>
<dbReference type="InterPro" id="IPR050559">
    <property type="entry name" value="P-Pant_transferase_sf"/>
</dbReference>
<evidence type="ECO:0000259" key="7">
    <source>
        <dbReference type="Pfam" id="PF01648"/>
    </source>
</evidence>
<dbReference type="SUPFAM" id="SSF56214">
    <property type="entry name" value="4'-phosphopantetheinyl transferase"/>
    <property type="match status" value="2"/>
</dbReference>
<comment type="caution">
    <text evidence="9">The sequence shown here is derived from an EMBL/GenBank/DDBJ whole genome shotgun (WGS) entry which is preliminary data.</text>
</comment>
<reference evidence="9 10" key="1">
    <citation type="submission" date="2021-04" db="EMBL/GenBank/DDBJ databases">
        <authorList>
            <person name="Rakotoarivonina H."/>
        </authorList>
    </citation>
    <scope>NUCLEOTIDE SEQUENCE [LARGE SCALE GENOMIC DNA]</scope>
    <source>
        <strain evidence="9 10">XE</strain>
    </source>
</reference>
<dbReference type="InterPro" id="IPR055066">
    <property type="entry name" value="AASDHPPT_N"/>
</dbReference>
<dbReference type="Gene3D" id="3.90.470.20">
    <property type="entry name" value="4'-phosphopantetheinyl transferase domain"/>
    <property type="match status" value="2"/>
</dbReference>
<feature type="domain" description="4'-phosphopantetheinyl transferase" evidence="7">
    <location>
        <begin position="108"/>
        <end position="213"/>
    </location>
</feature>
<protein>
    <submittedName>
        <fullName evidence="9">Phosphopantetheinyl transferase</fullName>
    </submittedName>
</protein>
<dbReference type="RefSeq" id="WP_213484625.1">
    <property type="nucleotide sequence ID" value="NZ_CAJRAY010000049.1"/>
</dbReference>
<dbReference type="NCBIfam" id="TIGR00556">
    <property type="entry name" value="pantethn_trn"/>
    <property type="match status" value="1"/>
</dbReference>
<dbReference type="PANTHER" id="PTHR12215:SF10">
    <property type="entry name" value="L-AMINOADIPATE-SEMIALDEHYDE DEHYDROGENASE-PHOSPHOPANTETHEINYL TRANSFERASE"/>
    <property type="match status" value="1"/>
</dbReference>
<keyword evidence="6" id="KW-0045">Antibiotic biosynthesis</keyword>
<evidence type="ECO:0000256" key="4">
    <source>
        <dbReference type="ARBA" id="ARBA00022723"/>
    </source>
</evidence>
<keyword evidence="10" id="KW-1185">Reference proteome</keyword>
<dbReference type="Pfam" id="PF01648">
    <property type="entry name" value="ACPS"/>
    <property type="match status" value="1"/>
</dbReference>
<sequence>MTLIIGLVRLEAPGLSSSPLWSEAVRYLSRERQETIGRLRNPEDRRRSAAAETLFRWLLTEKFGWDIRQPVRFLRNAAGKPSLQGVHDLEFNLSHAGRWVACAIDSQPVGIDVEQILPIDVQGIAGRFFSQRECEALMKQPAEERLSCFYRLWTLKESYLKAIGTGLQLPLDSFTVSRDDRHGEQFFRIEDSEAEPLRLVSKRIDEDHWLSVCASHSRFPEPLIMHESELYESFLNRMALRHP</sequence>
<evidence type="ECO:0000256" key="1">
    <source>
        <dbReference type="ARBA" id="ARBA00001946"/>
    </source>
</evidence>
<evidence type="ECO:0000313" key="10">
    <source>
        <dbReference type="Proteomes" id="UP000681526"/>
    </source>
</evidence>
<dbReference type="GO" id="GO:0016740">
    <property type="term" value="F:transferase activity"/>
    <property type="evidence" value="ECO:0007669"/>
    <property type="project" value="UniProtKB-KW"/>
</dbReference>
<name>A0ABN7S0S4_THEXY</name>
<keyword evidence="5" id="KW-0460">Magnesium</keyword>
<evidence type="ECO:0000256" key="2">
    <source>
        <dbReference type="ARBA" id="ARBA00010990"/>
    </source>
</evidence>
<evidence type="ECO:0000313" key="9">
    <source>
        <dbReference type="EMBL" id="CAG5087335.1"/>
    </source>
</evidence>
<dbReference type="EMBL" id="CAJRAY010000049">
    <property type="protein sequence ID" value="CAG5087335.1"/>
    <property type="molecule type" value="Genomic_DNA"/>
</dbReference>
<dbReference type="Pfam" id="PF22624">
    <property type="entry name" value="AASDHPPT_N"/>
    <property type="match status" value="1"/>
</dbReference>
<evidence type="ECO:0000256" key="6">
    <source>
        <dbReference type="ARBA" id="ARBA00023194"/>
    </source>
</evidence>
<keyword evidence="4" id="KW-0479">Metal-binding</keyword>
<dbReference type="PANTHER" id="PTHR12215">
    <property type="entry name" value="PHOSPHOPANTETHEINE TRANSFERASE"/>
    <property type="match status" value="1"/>
</dbReference>
<comment type="cofactor">
    <cofactor evidence="1">
        <name>Mg(2+)</name>
        <dbReference type="ChEBI" id="CHEBI:18420"/>
    </cofactor>
</comment>
<proteinExistence type="inferred from homology"/>
<organism evidence="9 10">
    <name type="scientific">Thermobacillus xylanilyticus</name>
    <dbReference type="NCBI Taxonomy" id="76633"/>
    <lineage>
        <taxon>Bacteria</taxon>
        <taxon>Bacillati</taxon>
        <taxon>Bacillota</taxon>
        <taxon>Bacilli</taxon>
        <taxon>Bacillales</taxon>
        <taxon>Paenibacillaceae</taxon>
        <taxon>Thermobacillus</taxon>
    </lineage>
</organism>
<gene>
    <name evidence="9" type="primary">txxe 2156-sfp</name>
    <name evidence="9" type="ORF">TXXE_10765</name>
</gene>
<dbReference type="InterPro" id="IPR004568">
    <property type="entry name" value="Ppantetheine-prot_Trfase_dom"/>
</dbReference>
<keyword evidence="3 9" id="KW-0808">Transferase</keyword>
<evidence type="ECO:0000256" key="3">
    <source>
        <dbReference type="ARBA" id="ARBA00022679"/>
    </source>
</evidence>
<accession>A0ABN7S0S4</accession>
<evidence type="ECO:0000259" key="8">
    <source>
        <dbReference type="Pfam" id="PF22624"/>
    </source>
</evidence>
<comment type="similarity">
    <text evidence="2">Belongs to the P-Pant transferase superfamily. Gsp/Sfp/HetI/AcpT family.</text>
</comment>
<dbReference type="InterPro" id="IPR008278">
    <property type="entry name" value="4-PPantetheinyl_Trfase_dom"/>
</dbReference>
<dbReference type="InterPro" id="IPR037143">
    <property type="entry name" value="4-PPantetheinyl_Trfase_dom_sf"/>
</dbReference>
<dbReference type="Proteomes" id="UP000681526">
    <property type="component" value="Unassembled WGS sequence"/>
</dbReference>
<feature type="domain" description="4'-phosphopantetheinyl transferase N-terminal" evidence="8">
    <location>
        <begin position="20"/>
        <end position="104"/>
    </location>
</feature>